<comment type="catalytic activity">
    <reaction evidence="18">
        <text>10-formyltetrahydrofolyl-(gamma-L-Glu)(n) + L-glutamate + ATP = 10-formyltetrahydrofolyl-(gamma-L-Glu)(n+1) + ADP + phosphate + H(+)</text>
        <dbReference type="Rhea" id="RHEA:51904"/>
        <dbReference type="Rhea" id="RHEA-COMP:13088"/>
        <dbReference type="Rhea" id="RHEA-COMP:14300"/>
        <dbReference type="ChEBI" id="CHEBI:15378"/>
        <dbReference type="ChEBI" id="CHEBI:29985"/>
        <dbReference type="ChEBI" id="CHEBI:30616"/>
        <dbReference type="ChEBI" id="CHEBI:43474"/>
        <dbReference type="ChEBI" id="CHEBI:134413"/>
        <dbReference type="ChEBI" id="CHEBI:456216"/>
        <dbReference type="EC" id="6.3.2.17"/>
    </reaction>
</comment>
<comment type="catalytic activity">
    <reaction evidence="19">
        <text>(6R)-5,10-methylenetetrahydrofolyl-(gamma-L-Glu)(n) + L-glutamate + ATP = (6R)-5,10-methylenetetrahydrofolyl-(gamma-L-Glu)(n+1) + ADP + phosphate + H(+)</text>
        <dbReference type="Rhea" id="RHEA:51912"/>
        <dbReference type="Rhea" id="RHEA-COMP:13257"/>
        <dbReference type="Rhea" id="RHEA-COMP:13258"/>
        <dbReference type="ChEBI" id="CHEBI:15378"/>
        <dbReference type="ChEBI" id="CHEBI:29985"/>
        <dbReference type="ChEBI" id="CHEBI:30616"/>
        <dbReference type="ChEBI" id="CHEBI:43474"/>
        <dbReference type="ChEBI" id="CHEBI:136572"/>
        <dbReference type="ChEBI" id="CHEBI:456216"/>
        <dbReference type="EC" id="6.3.2.17"/>
    </reaction>
</comment>
<evidence type="ECO:0000256" key="8">
    <source>
        <dbReference type="ARBA" id="ARBA00022598"/>
    </source>
</evidence>
<dbReference type="SUPFAM" id="SSF53244">
    <property type="entry name" value="MurD-like peptide ligases, peptide-binding domain"/>
    <property type="match status" value="1"/>
</dbReference>
<dbReference type="InterPro" id="IPR018109">
    <property type="entry name" value="Folylpolyglutamate_synth_CS"/>
</dbReference>
<feature type="domain" description="Mur ligase C-terminal" evidence="22">
    <location>
        <begin position="326"/>
        <end position="424"/>
    </location>
</feature>
<evidence type="ECO:0000256" key="3">
    <source>
        <dbReference type="ARBA" id="ARBA00005150"/>
    </source>
</evidence>
<evidence type="ECO:0000256" key="7">
    <source>
        <dbReference type="ARBA" id="ARBA00019357"/>
    </source>
</evidence>
<dbReference type="RefSeq" id="WP_188873766.1">
    <property type="nucleotide sequence ID" value="NZ_BMOV01000005.1"/>
</dbReference>
<dbReference type="Proteomes" id="UP000602381">
    <property type="component" value="Unassembled WGS sequence"/>
</dbReference>
<evidence type="ECO:0000256" key="9">
    <source>
        <dbReference type="ARBA" id="ARBA00022723"/>
    </source>
</evidence>
<reference evidence="25" key="1">
    <citation type="journal article" date="2019" name="Int. J. Syst. Evol. Microbiol.">
        <title>The Global Catalogue of Microorganisms (GCM) 10K type strain sequencing project: providing services to taxonomists for standard genome sequencing and annotation.</title>
        <authorList>
            <consortium name="The Broad Institute Genomics Platform"/>
            <consortium name="The Broad Institute Genome Sequencing Center for Infectious Disease"/>
            <person name="Wu L."/>
            <person name="Ma J."/>
        </authorList>
    </citation>
    <scope>NUCLEOTIDE SEQUENCE [LARGE SCALE GENOMIC DNA]</scope>
    <source>
        <strain evidence="25">JCM 17843</strain>
    </source>
</reference>
<comment type="function">
    <text evidence="1">Functions in two distinct reactions of the de novo folate biosynthetic pathway. Catalyzes the addition of a glutamate residue to dihydropteroate (7,8-dihydropteroate or H2Pte) to form dihydrofolate (7,8-dihydrofolate monoglutamate or H2Pte-Glu). Also catalyzes successive additions of L-glutamate to tetrahydrofolate or 10-formyltetrahydrofolate or 5,10-methylenetetrahydrofolate, leading to folylpolyglutamate derivatives.</text>
</comment>
<dbReference type="EC" id="6.3.2.17" evidence="6"/>
<evidence type="ECO:0000259" key="22">
    <source>
        <dbReference type="Pfam" id="PF02875"/>
    </source>
</evidence>
<evidence type="ECO:0000256" key="11">
    <source>
        <dbReference type="ARBA" id="ARBA00022840"/>
    </source>
</evidence>
<dbReference type="InterPro" id="IPR013221">
    <property type="entry name" value="Mur_ligase_cen"/>
</dbReference>
<dbReference type="Gene3D" id="3.90.190.20">
    <property type="entry name" value="Mur ligase, C-terminal domain"/>
    <property type="match status" value="1"/>
</dbReference>
<keyword evidence="11 21" id="KW-0067">ATP-binding</keyword>
<evidence type="ECO:0000256" key="18">
    <source>
        <dbReference type="ARBA" id="ARBA00047808"/>
    </source>
</evidence>
<comment type="pathway">
    <text evidence="2">Cofactor biosynthesis; tetrahydrofolate biosynthesis; 7,8-dihydrofolate from 2-amino-4-hydroxy-6-hydroxymethyl-7,8-dihydropteridine diphosphate and 4-aminobenzoate: step 2/2.</text>
</comment>
<evidence type="ECO:0000256" key="12">
    <source>
        <dbReference type="ARBA" id="ARBA00022842"/>
    </source>
</evidence>
<evidence type="ECO:0000313" key="25">
    <source>
        <dbReference type="Proteomes" id="UP000602381"/>
    </source>
</evidence>
<dbReference type="PIRSF" id="PIRSF001563">
    <property type="entry name" value="Folylpolyglu_synth"/>
    <property type="match status" value="1"/>
</dbReference>
<evidence type="ECO:0000256" key="16">
    <source>
        <dbReference type="ARBA" id="ARBA00032510"/>
    </source>
</evidence>
<comment type="similarity">
    <text evidence="4 21">Belongs to the folylpolyglutamate synthase family.</text>
</comment>
<evidence type="ECO:0000256" key="5">
    <source>
        <dbReference type="ARBA" id="ARBA00013023"/>
    </source>
</evidence>
<evidence type="ECO:0000256" key="17">
    <source>
        <dbReference type="ARBA" id="ARBA00047493"/>
    </source>
</evidence>
<dbReference type="EMBL" id="BMOV01000005">
    <property type="protein sequence ID" value="GGO12083.1"/>
    <property type="molecule type" value="Genomic_DNA"/>
</dbReference>
<comment type="catalytic activity">
    <reaction evidence="17">
        <text>(6S)-5,6,7,8-tetrahydrofolyl-(gamma-L-Glu)(n) + L-glutamate + ATP = (6S)-5,6,7,8-tetrahydrofolyl-(gamma-L-Glu)(n+1) + ADP + phosphate + H(+)</text>
        <dbReference type="Rhea" id="RHEA:10580"/>
        <dbReference type="Rhea" id="RHEA-COMP:14738"/>
        <dbReference type="Rhea" id="RHEA-COMP:14740"/>
        <dbReference type="ChEBI" id="CHEBI:15378"/>
        <dbReference type="ChEBI" id="CHEBI:29985"/>
        <dbReference type="ChEBI" id="CHEBI:30616"/>
        <dbReference type="ChEBI" id="CHEBI:43474"/>
        <dbReference type="ChEBI" id="CHEBI:141005"/>
        <dbReference type="ChEBI" id="CHEBI:456216"/>
        <dbReference type="EC" id="6.3.2.17"/>
    </reaction>
</comment>
<dbReference type="InterPro" id="IPR001645">
    <property type="entry name" value="Folylpolyglutamate_synth"/>
</dbReference>
<organism evidence="24 25">
    <name type="scientific">Iodidimonas muriae</name>
    <dbReference type="NCBI Taxonomy" id="261467"/>
    <lineage>
        <taxon>Bacteria</taxon>
        <taxon>Pseudomonadati</taxon>
        <taxon>Pseudomonadota</taxon>
        <taxon>Alphaproteobacteria</taxon>
        <taxon>Iodidimonadales</taxon>
        <taxon>Iodidimonadaceae</taxon>
        <taxon>Iodidimonas</taxon>
    </lineage>
</organism>
<evidence type="ECO:0000313" key="24">
    <source>
        <dbReference type="EMBL" id="GGO12083.1"/>
    </source>
</evidence>
<accession>A0ABQ2LE19</accession>
<evidence type="ECO:0000259" key="23">
    <source>
        <dbReference type="Pfam" id="PF08245"/>
    </source>
</evidence>
<evidence type="ECO:0000256" key="15">
    <source>
        <dbReference type="ARBA" id="ARBA00030592"/>
    </source>
</evidence>
<comment type="pathway">
    <text evidence="3">Cofactor biosynthesis; tetrahydrofolylpolyglutamate biosynthesis.</text>
</comment>
<sequence length="459" mass="48284">MTTSDTPPTQDARQAVANALGRLAALHPKVIDLSLGRIETLLEKLGNPHRSLPPVLHVAGTNGKGSVVATSRAIAEAAGLRVHSYISPHLVRFNERIRLQGQLIDDTALSALLDEVEAANGTDPITFFEITTAAAMLAFSRIPADLCILEVGLGGRLDATNVIDRPAATAITPISYDHQAYLGDDLADIAAEKAGIMKSGVPAILGPQSPLVDKVLRRIAHENNAPCFGFGQQWQAGLRTDEAGATHLIYKDTHGILDLPAPVLAGAHQAMNASTAIALLRHQNAVPISEAAIRAGLGWVRWPARLQKLDHGPLRDLLPEKSDLWLDGGHNPAAARAVREALLTLVDKSRPVSLIVGMMGNRDPLDYLRPFQGLVHSVYGVTIPNVETPCPAADIAAAASSIGMHAMMASSVEGALKTIAQASPAGKAPAQSNEAPFVLIAGSLYLAGDVLAKNGPLPD</sequence>
<keyword evidence="10 21" id="KW-0547">Nucleotide-binding</keyword>
<dbReference type="Pfam" id="PF08245">
    <property type="entry name" value="Mur_ligase_M"/>
    <property type="match status" value="1"/>
</dbReference>
<keyword evidence="25" id="KW-1185">Reference proteome</keyword>
<dbReference type="PANTHER" id="PTHR11136:SF0">
    <property type="entry name" value="DIHYDROFOLATE SYNTHETASE-RELATED"/>
    <property type="match status" value="1"/>
</dbReference>
<evidence type="ECO:0000256" key="14">
    <source>
        <dbReference type="ARBA" id="ARBA00030048"/>
    </source>
</evidence>
<feature type="domain" description="Mur ligase central" evidence="23">
    <location>
        <begin position="58"/>
        <end position="279"/>
    </location>
</feature>
<dbReference type="SUPFAM" id="SSF53623">
    <property type="entry name" value="MurD-like peptide ligases, catalytic domain"/>
    <property type="match status" value="1"/>
</dbReference>
<gene>
    <name evidence="24" type="primary">folC</name>
    <name evidence="24" type="ORF">GCM10007972_16590</name>
</gene>
<evidence type="ECO:0000256" key="10">
    <source>
        <dbReference type="ARBA" id="ARBA00022741"/>
    </source>
</evidence>
<dbReference type="PANTHER" id="PTHR11136">
    <property type="entry name" value="FOLYLPOLYGLUTAMATE SYNTHASE-RELATED"/>
    <property type="match status" value="1"/>
</dbReference>
<evidence type="ECO:0000256" key="2">
    <source>
        <dbReference type="ARBA" id="ARBA00004799"/>
    </source>
</evidence>
<comment type="caution">
    <text evidence="24">The sequence shown here is derived from an EMBL/GenBank/DDBJ whole genome shotgun (WGS) entry which is preliminary data.</text>
</comment>
<dbReference type="EC" id="6.3.2.12" evidence="5"/>
<dbReference type="InterPro" id="IPR036615">
    <property type="entry name" value="Mur_ligase_C_dom_sf"/>
</dbReference>
<dbReference type="InterPro" id="IPR004101">
    <property type="entry name" value="Mur_ligase_C"/>
</dbReference>
<proteinExistence type="inferred from homology"/>
<evidence type="ECO:0000256" key="21">
    <source>
        <dbReference type="PIRNR" id="PIRNR001563"/>
    </source>
</evidence>
<evidence type="ECO:0000256" key="20">
    <source>
        <dbReference type="ARBA" id="ARBA00049161"/>
    </source>
</evidence>
<dbReference type="NCBIfam" id="TIGR01499">
    <property type="entry name" value="folC"/>
    <property type="match status" value="1"/>
</dbReference>
<evidence type="ECO:0000256" key="1">
    <source>
        <dbReference type="ARBA" id="ARBA00002714"/>
    </source>
</evidence>
<evidence type="ECO:0000256" key="6">
    <source>
        <dbReference type="ARBA" id="ARBA00013025"/>
    </source>
</evidence>
<keyword evidence="9" id="KW-0479">Metal-binding</keyword>
<protein>
    <recommendedName>
        <fullName evidence="7">Dihydrofolate synthase/folylpolyglutamate synthase</fullName>
        <ecNumber evidence="5">6.3.2.12</ecNumber>
        <ecNumber evidence="6">6.3.2.17</ecNumber>
    </recommendedName>
    <alternativeName>
        <fullName evidence="16">Folylpoly-gamma-glutamate synthetase-dihydrofolate synthetase</fullName>
    </alternativeName>
    <alternativeName>
        <fullName evidence="14">Folylpolyglutamate synthetase</fullName>
    </alternativeName>
    <alternativeName>
        <fullName evidence="15">Tetrahydrofolylpolyglutamate synthase</fullName>
    </alternativeName>
</protein>
<evidence type="ECO:0000256" key="13">
    <source>
        <dbReference type="ARBA" id="ARBA00022909"/>
    </source>
</evidence>
<evidence type="ECO:0000256" key="4">
    <source>
        <dbReference type="ARBA" id="ARBA00008276"/>
    </source>
</evidence>
<comment type="catalytic activity">
    <reaction evidence="20">
        <text>7,8-dihydropteroate + L-glutamate + ATP = 7,8-dihydrofolate + ADP + phosphate + H(+)</text>
        <dbReference type="Rhea" id="RHEA:23584"/>
        <dbReference type="ChEBI" id="CHEBI:15378"/>
        <dbReference type="ChEBI" id="CHEBI:17839"/>
        <dbReference type="ChEBI" id="CHEBI:29985"/>
        <dbReference type="ChEBI" id="CHEBI:30616"/>
        <dbReference type="ChEBI" id="CHEBI:43474"/>
        <dbReference type="ChEBI" id="CHEBI:57451"/>
        <dbReference type="ChEBI" id="CHEBI:456216"/>
        <dbReference type="EC" id="6.3.2.12"/>
    </reaction>
</comment>
<dbReference type="PROSITE" id="PS01012">
    <property type="entry name" value="FOLYLPOLYGLU_SYNT_2"/>
    <property type="match status" value="1"/>
</dbReference>
<dbReference type="Gene3D" id="3.40.1190.10">
    <property type="entry name" value="Mur-like, catalytic domain"/>
    <property type="match status" value="1"/>
</dbReference>
<evidence type="ECO:0000256" key="19">
    <source>
        <dbReference type="ARBA" id="ARBA00049035"/>
    </source>
</evidence>
<dbReference type="InterPro" id="IPR036565">
    <property type="entry name" value="Mur-like_cat_sf"/>
</dbReference>
<keyword evidence="13" id="KW-0289">Folate biosynthesis</keyword>
<dbReference type="Pfam" id="PF02875">
    <property type="entry name" value="Mur_ligase_C"/>
    <property type="match status" value="1"/>
</dbReference>
<name>A0ABQ2LE19_9PROT</name>
<keyword evidence="8 21" id="KW-0436">Ligase</keyword>
<keyword evidence="12" id="KW-0460">Magnesium</keyword>